<dbReference type="InterPro" id="IPR047618">
    <property type="entry name" value="QOR-like"/>
</dbReference>
<gene>
    <name evidence="4" type="ORF">CTEN210_02717</name>
</gene>
<keyword evidence="1" id="KW-0521">NADP</keyword>
<dbReference type="GO" id="GO:0035925">
    <property type="term" value="F:mRNA 3'-UTR AU-rich region binding"/>
    <property type="evidence" value="ECO:0007669"/>
    <property type="project" value="TreeGrafter"/>
</dbReference>
<dbReference type="EMBL" id="BLLK01000022">
    <property type="protein sequence ID" value="GFH46243.1"/>
    <property type="molecule type" value="Genomic_DNA"/>
</dbReference>
<dbReference type="InterPro" id="IPR036291">
    <property type="entry name" value="NAD(P)-bd_dom_sf"/>
</dbReference>
<dbReference type="CDD" id="cd05286">
    <property type="entry name" value="QOR2"/>
    <property type="match status" value="1"/>
</dbReference>
<dbReference type="AlphaFoldDB" id="A0AAD3CIG7"/>
<name>A0AAD3CIG7_9STRA</name>
<dbReference type="Gene3D" id="3.90.180.10">
    <property type="entry name" value="Medium-chain alcohol dehydrogenases, catalytic domain"/>
    <property type="match status" value="1"/>
</dbReference>
<reference evidence="4 5" key="1">
    <citation type="journal article" date="2021" name="Sci. Rep.">
        <title>The genome of the diatom Chaetoceros tenuissimus carries an ancient integrated fragment of an extant virus.</title>
        <authorList>
            <person name="Hongo Y."/>
            <person name="Kimura K."/>
            <person name="Takaki Y."/>
            <person name="Yoshida Y."/>
            <person name="Baba S."/>
            <person name="Kobayashi G."/>
            <person name="Nagasaki K."/>
            <person name="Hano T."/>
            <person name="Tomaru Y."/>
        </authorList>
    </citation>
    <scope>NUCLEOTIDE SEQUENCE [LARGE SCALE GENOMIC DNA]</scope>
    <source>
        <strain evidence="4 5">NIES-3715</strain>
    </source>
</reference>
<dbReference type="InterPro" id="IPR013154">
    <property type="entry name" value="ADH-like_N"/>
</dbReference>
<dbReference type="GO" id="GO:0005829">
    <property type="term" value="C:cytosol"/>
    <property type="evidence" value="ECO:0007669"/>
    <property type="project" value="TreeGrafter"/>
</dbReference>
<accession>A0AAD3CIG7</accession>
<dbReference type="Gene3D" id="3.40.50.720">
    <property type="entry name" value="NAD(P)-binding Rossmann-like Domain"/>
    <property type="match status" value="1"/>
</dbReference>
<evidence type="ECO:0000256" key="2">
    <source>
        <dbReference type="ARBA" id="ARBA00023002"/>
    </source>
</evidence>
<dbReference type="GO" id="GO:0003960">
    <property type="term" value="F:quinone reductase (NADPH) activity"/>
    <property type="evidence" value="ECO:0007669"/>
    <property type="project" value="InterPro"/>
</dbReference>
<dbReference type="InterPro" id="IPR020843">
    <property type="entry name" value="ER"/>
</dbReference>
<dbReference type="GO" id="GO:0070402">
    <property type="term" value="F:NADPH binding"/>
    <property type="evidence" value="ECO:0007669"/>
    <property type="project" value="TreeGrafter"/>
</dbReference>
<dbReference type="InterPro" id="IPR011032">
    <property type="entry name" value="GroES-like_sf"/>
</dbReference>
<dbReference type="SMART" id="SM00829">
    <property type="entry name" value="PKS_ER"/>
    <property type="match status" value="1"/>
</dbReference>
<feature type="domain" description="Enoyl reductase (ER)" evidence="3">
    <location>
        <begin position="21"/>
        <end position="345"/>
    </location>
</feature>
<evidence type="ECO:0000313" key="4">
    <source>
        <dbReference type="EMBL" id="GFH46243.1"/>
    </source>
</evidence>
<evidence type="ECO:0000256" key="1">
    <source>
        <dbReference type="ARBA" id="ARBA00022857"/>
    </source>
</evidence>
<dbReference type="SUPFAM" id="SSF50129">
    <property type="entry name" value="GroES-like"/>
    <property type="match status" value="1"/>
</dbReference>
<organism evidence="4 5">
    <name type="scientific">Chaetoceros tenuissimus</name>
    <dbReference type="NCBI Taxonomy" id="426638"/>
    <lineage>
        <taxon>Eukaryota</taxon>
        <taxon>Sar</taxon>
        <taxon>Stramenopiles</taxon>
        <taxon>Ochrophyta</taxon>
        <taxon>Bacillariophyta</taxon>
        <taxon>Coscinodiscophyceae</taxon>
        <taxon>Chaetocerotophycidae</taxon>
        <taxon>Chaetocerotales</taxon>
        <taxon>Chaetocerotaceae</taxon>
        <taxon>Chaetoceros</taxon>
    </lineage>
</organism>
<dbReference type="Pfam" id="PF08240">
    <property type="entry name" value="ADH_N"/>
    <property type="match status" value="1"/>
</dbReference>
<keyword evidence="5" id="KW-1185">Reference proteome</keyword>
<dbReference type="PANTHER" id="PTHR48106:SF13">
    <property type="entry name" value="QUINONE OXIDOREDUCTASE-RELATED"/>
    <property type="match status" value="1"/>
</dbReference>
<comment type="caution">
    <text evidence="4">The sequence shown here is derived from an EMBL/GenBank/DDBJ whole genome shotgun (WGS) entry which is preliminary data.</text>
</comment>
<proteinExistence type="predicted"/>
<dbReference type="PANTHER" id="PTHR48106">
    <property type="entry name" value="QUINONE OXIDOREDUCTASE PIG3-RELATED"/>
    <property type="match status" value="1"/>
</dbReference>
<dbReference type="SUPFAM" id="SSF51735">
    <property type="entry name" value="NAD(P)-binding Rossmann-fold domains"/>
    <property type="match status" value="1"/>
</dbReference>
<dbReference type="Proteomes" id="UP001054902">
    <property type="component" value="Unassembled WGS sequence"/>
</dbReference>
<evidence type="ECO:0000313" key="5">
    <source>
        <dbReference type="Proteomes" id="UP001054902"/>
    </source>
</evidence>
<keyword evidence="2" id="KW-0560">Oxidoreductase</keyword>
<evidence type="ECO:0000259" key="3">
    <source>
        <dbReference type="SMART" id="SM00829"/>
    </source>
</evidence>
<sequence length="347" mass="38281">MSSSIPSQMKAIVVRENGPATSPHALHYETDYPTPKLKPGFVLVQNKFSGLNFIDTYHRQGLYPRTLPFVCGQEGGGTIVDIETDASNEFSIGDTVVYSCFETYAEYTLVPIEKLIKVPNGLSIETALACMVQGLTAHYLVSSAHANLIQKQEWCLIYSVGSGTCQWAAQMAKLRGCKVIGTTSSQKVQQAQLSNCDELIVLQEAEGQSYADYEHSHDKIITRVMQITNDQGVKCIIDGVGKSTSEISLNCLARRGIFISFGNASGPVEPFPLLRLTKKSAFVTRPKLLDYASNRKELLERIEEIFAWVQDGSLKIGIDQVFDLKDASLAHQYIESGKTKGKLLLKM</sequence>
<dbReference type="Pfam" id="PF13602">
    <property type="entry name" value="ADH_zinc_N_2"/>
    <property type="match status" value="1"/>
</dbReference>
<protein>
    <submittedName>
        <fullName evidence="4">NAD(P)-binding protein</fullName>
    </submittedName>
</protein>